<evidence type="ECO:0000256" key="2">
    <source>
        <dbReference type="ARBA" id="ARBA00023125"/>
    </source>
</evidence>
<reference evidence="5 6" key="1">
    <citation type="submission" date="2019-11" db="EMBL/GenBank/DDBJ databases">
        <authorList>
            <person name="Zheng R.K."/>
            <person name="Sun C.M."/>
        </authorList>
    </citation>
    <scope>NUCLEOTIDE SEQUENCE [LARGE SCALE GENOMIC DNA]</scope>
    <source>
        <strain evidence="5 6">WC007</strain>
    </source>
</reference>
<gene>
    <name evidence="5" type="ORF">GM418_29250</name>
</gene>
<proteinExistence type="predicted"/>
<dbReference type="Gene3D" id="1.10.10.10">
    <property type="entry name" value="Winged helix-like DNA-binding domain superfamily/Winged helix DNA-binding domain"/>
    <property type="match status" value="1"/>
</dbReference>
<dbReference type="Proteomes" id="UP000428260">
    <property type="component" value="Chromosome"/>
</dbReference>
<dbReference type="KEGG" id="mcos:GM418_29250"/>
<dbReference type="InterPro" id="IPR051081">
    <property type="entry name" value="HTH_MetalResp_TranReg"/>
</dbReference>
<protein>
    <submittedName>
        <fullName evidence="5">Metalloregulator ArsR/SmtB family transcription factor</fullName>
    </submittedName>
</protein>
<keyword evidence="3" id="KW-0804">Transcription</keyword>
<dbReference type="GO" id="GO:0003677">
    <property type="term" value="F:DNA binding"/>
    <property type="evidence" value="ECO:0007669"/>
    <property type="project" value="UniProtKB-KW"/>
</dbReference>
<keyword evidence="6" id="KW-1185">Reference proteome</keyword>
<feature type="domain" description="HTH arsR-type" evidence="4">
    <location>
        <begin position="8"/>
        <end position="103"/>
    </location>
</feature>
<keyword evidence="1" id="KW-0805">Transcription regulation</keyword>
<dbReference type="InterPro" id="IPR001845">
    <property type="entry name" value="HTH_ArsR_DNA-bd_dom"/>
</dbReference>
<dbReference type="PANTHER" id="PTHR33154">
    <property type="entry name" value="TRANSCRIPTIONAL REGULATOR, ARSR FAMILY"/>
    <property type="match status" value="1"/>
</dbReference>
<dbReference type="InterPro" id="IPR036390">
    <property type="entry name" value="WH_DNA-bd_sf"/>
</dbReference>
<evidence type="ECO:0000313" key="6">
    <source>
        <dbReference type="Proteomes" id="UP000428260"/>
    </source>
</evidence>
<dbReference type="SUPFAM" id="SSF46785">
    <property type="entry name" value="Winged helix' DNA-binding domain"/>
    <property type="match status" value="1"/>
</dbReference>
<evidence type="ECO:0000256" key="1">
    <source>
        <dbReference type="ARBA" id="ARBA00023015"/>
    </source>
</evidence>
<keyword evidence="2" id="KW-0238">DNA-binding</keyword>
<dbReference type="AlphaFoldDB" id="A0A6I6K2D1"/>
<dbReference type="InterPro" id="IPR036388">
    <property type="entry name" value="WH-like_DNA-bd_sf"/>
</dbReference>
<evidence type="ECO:0000259" key="4">
    <source>
        <dbReference type="PROSITE" id="PS50987"/>
    </source>
</evidence>
<evidence type="ECO:0000313" key="5">
    <source>
        <dbReference type="EMBL" id="QGY47608.1"/>
    </source>
</evidence>
<name>A0A6I6K2D1_9BACT</name>
<organism evidence="5 6">
    <name type="scientific">Maribellus comscasis</name>
    <dbReference type="NCBI Taxonomy" id="2681766"/>
    <lineage>
        <taxon>Bacteria</taxon>
        <taxon>Pseudomonadati</taxon>
        <taxon>Bacteroidota</taxon>
        <taxon>Bacteroidia</taxon>
        <taxon>Marinilabiliales</taxon>
        <taxon>Prolixibacteraceae</taxon>
        <taxon>Maribellus</taxon>
    </lineage>
</organism>
<dbReference type="NCBIfam" id="NF033788">
    <property type="entry name" value="HTH_metalloreg"/>
    <property type="match status" value="1"/>
</dbReference>
<dbReference type="InterPro" id="IPR011991">
    <property type="entry name" value="ArsR-like_HTH"/>
</dbReference>
<dbReference type="GO" id="GO:0003700">
    <property type="term" value="F:DNA-binding transcription factor activity"/>
    <property type="evidence" value="ECO:0007669"/>
    <property type="project" value="InterPro"/>
</dbReference>
<dbReference type="PRINTS" id="PR00778">
    <property type="entry name" value="HTHARSR"/>
</dbReference>
<evidence type="ECO:0000256" key="3">
    <source>
        <dbReference type="ARBA" id="ARBA00023163"/>
    </source>
</evidence>
<dbReference type="CDD" id="cd00090">
    <property type="entry name" value="HTH_ARSR"/>
    <property type="match status" value="1"/>
</dbReference>
<accession>A0A6I6K2D1</accession>
<dbReference type="PANTHER" id="PTHR33154:SF15">
    <property type="entry name" value="REGULATORY PROTEIN ARSR"/>
    <property type="match status" value="1"/>
</dbReference>
<dbReference type="PROSITE" id="PS50987">
    <property type="entry name" value="HTH_ARSR_2"/>
    <property type="match status" value="1"/>
</dbReference>
<dbReference type="SMART" id="SM00418">
    <property type="entry name" value="HTH_ARSR"/>
    <property type="match status" value="1"/>
</dbReference>
<dbReference type="Pfam" id="PF01022">
    <property type="entry name" value="HTH_5"/>
    <property type="match status" value="1"/>
</dbReference>
<dbReference type="EMBL" id="CP046401">
    <property type="protein sequence ID" value="QGY47608.1"/>
    <property type="molecule type" value="Genomic_DNA"/>
</dbReference>
<dbReference type="RefSeq" id="WP_158871657.1">
    <property type="nucleotide sequence ID" value="NZ_CP046401.1"/>
</dbReference>
<sequence>MVAAKTDQFDEKLQKRANLFKALSHPARLQILQFLAQTRKCLTGDISENFPLTRATVNQHMKELKNAELVYGHMEGAKIVYCLDLEKINELEEILGNFLEEMHLPADFCCSL</sequence>